<evidence type="ECO:0000256" key="1">
    <source>
        <dbReference type="SAM" id="MobiDB-lite"/>
    </source>
</evidence>
<dbReference type="AlphaFoldDB" id="A0A6J4NRZ3"/>
<proteinExistence type="predicted"/>
<evidence type="ECO:0000313" key="2">
    <source>
        <dbReference type="EMBL" id="CAA9393311.1"/>
    </source>
</evidence>
<reference evidence="2" key="1">
    <citation type="submission" date="2020-02" db="EMBL/GenBank/DDBJ databases">
        <authorList>
            <person name="Meier V. D."/>
        </authorList>
    </citation>
    <scope>NUCLEOTIDE SEQUENCE</scope>
    <source>
        <strain evidence="2">AVDCRST_MAG32</strain>
    </source>
</reference>
<organism evidence="2">
    <name type="scientific">uncultured Nocardioides sp</name>
    <dbReference type="NCBI Taxonomy" id="198441"/>
    <lineage>
        <taxon>Bacteria</taxon>
        <taxon>Bacillati</taxon>
        <taxon>Actinomycetota</taxon>
        <taxon>Actinomycetes</taxon>
        <taxon>Propionibacteriales</taxon>
        <taxon>Nocardioidaceae</taxon>
        <taxon>Nocardioides</taxon>
        <taxon>environmental samples</taxon>
    </lineage>
</organism>
<dbReference type="EMBL" id="CADCUM010000097">
    <property type="protein sequence ID" value="CAA9393311.1"/>
    <property type="molecule type" value="Genomic_DNA"/>
</dbReference>
<feature type="region of interest" description="Disordered" evidence="1">
    <location>
        <begin position="1"/>
        <end position="59"/>
    </location>
</feature>
<gene>
    <name evidence="2" type="ORF">AVDCRST_MAG32-2481</name>
</gene>
<accession>A0A6J4NRZ3</accession>
<protein>
    <submittedName>
        <fullName evidence="2">Uncharacterized protein</fullName>
    </submittedName>
</protein>
<name>A0A6J4NRZ3_9ACTN</name>
<sequence>MAGLDQGGDEAAPDEAGGAGDEDSAHVATLTGGSRRPAPALSRASPSLRDHGEVVTIVG</sequence>